<feature type="binding site" evidence="10">
    <location>
        <position position="77"/>
    </location>
    <ligand>
        <name>thiamine diphosphate</name>
        <dbReference type="ChEBI" id="CHEBI:58937"/>
    </ligand>
</feature>
<evidence type="ECO:0000256" key="6">
    <source>
        <dbReference type="ARBA" id="ARBA00022842"/>
    </source>
</evidence>
<dbReference type="GO" id="GO:0000287">
    <property type="term" value="F:magnesium ion binding"/>
    <property type="evidence" value="ECO:0007669"/>
    <property type="project" value="UniProtKB-UniRule"/>
</dbReference>
<feature type="domain" description="Transketolase-like pyrimidine-binding" evidence="11">
    <location>
        <begin position="319"/>
        <end position="483"/>
    </location>
</feature>
<dbReference type="HOGENOM" id="CLU_009227_1_4_0"/>
<dbReference type="GO" id="GO:0016114">
    <property type="term" value="P:terpenoid biosynthetic process"/>
    <property type="evidence" value="ECO:0007669"/>
    <property type="project" value="UniProtKB-UniRule"/>
</dbReference>
<dbReference type="NCBIfam" id="NF003933">
    <property type="entry name" value="PRK05444.2-2"/>
    <property type="match status" value="1"/>
</dbReference>
<comment type="cofactor">
    <cofactor evidence="10">
        <name>thiamine diphosphate</name>
        <dbReference type="ChEBI" id="CHEBI:58937"/>
    </cofactor>
    <text evidence="10">Binds 1 thiamine pyrophosphate per subunit.</text>
</comment>
<dbReference type="InterPro" id="IPR005475">
    <property type="entry name" value="Transketolase-like_Pyr-bd"/>
</dbReference>
<dbReference type="GO" id="GO:0019288">
    <property type="term" value="P:isopentenyl diphosphate biosynthetic process, methylerythritol 4-phosphate pathway"/>
    <property type="evidence" value="ECO:0007669"/>
    <property type="project" value="TreeGrafter"/>
</dbReference>
<dbReference type="RefSeq" id="WP_025227477.1">
    <property type="nucleotide sequence ID" value="NZ_CP007139.1"/>
</dbReference>
<feature type="binding site" evidence="10">
    <location>
        <position position="149"/>
    </location>
    <ligand>
        <name>Mg(2+)</name>
        <dbReference type="ChEBI" id="CHEBI:18420"/>
    </ligand>
</feature>
<dbReference type="CDD" id="cd02007">
    <property type="entry name" value="TPP_DXS"/>
    <property type="match status" value="1"/>
</dbReference>
<evidence type="ECO:0000256" key="9">
    <source>
        <dbReference type="ARBA" id="ARBA00023229"/>
    </source>
</evidence>
<evidence type="ECO:0000256" key="7">
    <source>
        <dbReference type="ARBA" id="ARBA00022977"/>
    </source>
</evidence>
<comment type="subunit">
    <text evidence="3 10">Homodimer.</text>
</comment>
<dbReference type="EC" id="2.2.1.7" evidence="10"/>
<dbReference type="InterPro" id="IPR005477">
    <property type="entry name" value="Dxylulose-5-P_synthase"/>
</dbReference>
<evidence type="ECO:0000256" key="5">
    <source>
        <dbReference type="ARBA" id="ARBA00022723"/>
    </source>
</evidence>
<dbReference type="Pfam" id="PF02779">
    <property type="entry name" value="Transket_pyr"/>
    <property type="match status" value="1"/>
</dbReference>
<dbReference type="STRING" id="661478.OP10G_0495"/>
<dbReference type="Gene3D" id="3.40.50.970">
    <property type="match status" value="2"/>
</dbReference>
<dbReference type="Pfam" id="PF13292">
    <property type="entry name" value="DXP_synthase_N"/>
    <property type="match status" value="1"/>
</dbReference>
<dbReference type="eggNOG" id="COG1154">
    <property type="taxonomic scope" value="Bacteria"/>
</dbReference>
<name>A0A068NJT5_FIMGI</name>
<dbReference type="HAMAP" id="MF_00315">
    <property type="entry name" value="DXP_synth"/>
    <property type="match status" value="1"/>
</dbReference>
<keyword evidence="6 10" id="KW-0460">Magnesium</keyword>
<evidence type="ECO:0000259" key="11">
    <source>
        <dbReference type="SMART" id="SM00861"/>
    </source>
</evidence>
<dbReference type="UniPathway" id="UPA00064">
    <property type="reaction ID" value="UER00091"/>
</dbReference>
<dbReference type="FunFam" id="3.40.50.970:FF:000005">
    <property type="entry name" value="1-deoxy-D-xylulose-5-phosphate synthase"/>
    <property type="match status" value="1"/>
</dbReference>
<dbReference type="KEGG" id="fgi:OP10G_0495"/>
<keyword evidence="5 10" id="KW-0479">Metal-binding</keyword>
<keyword evidence="8 10" id="KW-0786">Thiamine pyrophosphate</keyword>
<feature type="binding site" evidence="10">
    <location>
        <position position="178"/>
    </location>
    <ligand>
        <name>Mg(2+)</name>
        <dbReference type="ChEBI" id="CHEBI:18420"/>
    </ligand>
</feature>
<dbReference type="CDD" id="cd07033">
    <property type="entry name" value="TPP_PYR_DXS_TK_like"/>
    <property type="match status" value="1"/>
</dbReference>
<feature type="binding site" evidence="10">
    <location>
        <position position="289"/>
    </location>
    <ligand>
        <name>thiamine diphosphate</name>
        <dbReference type="ChEBI" id="CHEBI:58937"/>
    </ligand>
</feature>
<comment type="catalytic activity">
    <reaction evidence="10">
        <text>D-glyceraldehyde 3-phosphate + pyruvate + H(+) = 1-deoxy-D-xylulose 5-phosphate + CO2</text>
        <dbReference type="Rhea" id="RHEA:12605"/>
        <dbReference type="ChEBI" id="CHEBI:15361"/>
        <dbReference type="ChEBI" id="CHEBI:15378"/>
        <dbReference type="ChEBI" id="CHEBI:16526"/>
        <dbReference type="ChEBI" id="CHEBI:57792"/>
        <dbReference type="ChEBI" id="CHEBI:59776"/>
        <dbReference type="EC" id="2.2.1.7"/>
    </reaction>
</comment>
<dbReference type="InterPro" id="IPR009014">
    <property type="entry name" value="Transketo_C/PFOR_II"/>
</dbReference>
<feature type="binding site" evidence="10">
    <location>
        <position position="370"/>
    </location>
    <ligand>
        <name>thiamine diphosphate</name>
        <dbReference type="ChEBI" id="CHEBI:58937"/>
    </ligand>
</feature>
<dbReference type="Gene3D" id="3.40.50.920">
    <property type="match status" value="1"/>
</dbReference>
<keyword evidence="7 10" id="KW-0784">Thiamine biosynthesis</keyword>
<feature type="binding site" evidence="10">
    <location>
        <begin position="118"/>
        <end position="120"/>
    </location>
    <ligand>
        <name>thiamine diphosphate</name>
        <dbReference type="ChEBI" id="CHEBI:58937"/>
    </ligand>
</feature>
<dbReference type="InterPro" id="IPR033248">
    <property type="entry name" value="Transketolase_C"/>
</dbReference>
<dbReference type="InterPro" id="IPR029061">
    <property type="entry name" value="THDP-binding"/>
</dbReference>
<feature type="binding site" evidence="10">
    <location>
        <position position="178"/>
    </location>
    <ligand>
        <name>thiamine diphosphate</name>
        <dbReference type="ChEBI" id="CHEBI:58937"/>
    </ligand>
</feature>
<dbReference type="GO" id="GO:0030976">
    <property type="term" value="F:thiamine pyrophosphate binding"/>
    <property type="evidence" value="ECO:0007669"/>
    <property type="project" value="UniProtKB-UniRule"/>
</dbReference>
<evidence type="ECO:0000313" key="12">
    <source>
        <dbReference type="EMBL" id="AIE83863.1"/>
    </source>
</evidence>
<dbReference type="Pfam" id="PF02780">
    <property type="entry name" value="Transketolase_C"/>
    <property type="match status" value="1"/>
</dbReference>
<keyword evidence="4 10" id="KW-0808">Transferase</keyword>
<evidence type="ECO:0000256" key="2">
    <source>
        <dbReference type="ARBA" id="ARBA00011081"/>
    </source>
</evidence>
<dbReference type="InterPro" id="IPR020826">
    <property type="entry name" value="Transketolase_BS"/>
</dbReference>
<evidence type="ECO:0000313" key="13">
    <source>
        <dbReference type="Proteomes" id="UP000027982"/>
    </source>
</evidence>
<dbReference type="SUPFAM" id="SSF52922">
    <property type="entry name" value="TK C-terminal domain-like"/>
    <property type="match status" value="1"/>
</dbReference>
<dbReference type="NCBIfam" id="TIGR00204">
    <property type="entry name" value="dxs"/>
    <property type="match status" value="1"/>
</dbReference>
<evidence type="ECO:0000256" key="1">
    <source>
        <dbReference type="ARBA" id="ARBA00004980"/>
    </source>
</evidence>
<dbReference type="EMBL" id="CP007139">
    <property type="protein sequence ID" value="AIE83863.1"/>
    <property type="molecule type" value="Genomic_DNA"/>
</dbReference>
<dbReference type="PROSITE" id="PS00801">
    <property type="entry name" value="TRANSKETOLASE_1"/>
    <property type="match status" value="1"/>
</dbReference>
<organism evidence="12 13">
    <name type="scientific">Fimbriimonas ginsengisoli Gsoil 348</name>
    <dbReference type="NCBI Taxonomy" id="661478"/>
    <lineage>
        <taxon>Bacteria</taxon>
        <taxon>Bacillati</taxon>
        <taxon>Armatimonadota</taxon>
        <taxon>Fimbriimonadia</taxon>
        <taxon>Fimbriimonadales</taxon>
        <taxon>Fimbriimonadaceae</taxon>
        <taxon>Fimbriimonas</taxon>
    </lineage>
</organism>
<dbReference type="PROSITE" id="PS00802">
    <property type="entry name" value="TRANSKETOLASE_2"/>
    <property type="match status" value="1"/>
</dbReference>
<reference evidence="12 13" key="1">
    <citation type="journal article" date="2014" name="PLoS ONE">
        <title>The first complete genome sequence of the class fimbriimonadia in the phylum armatimonadetes.</title>
        <authorList>
            <person name="Hu Z.Y."/>
            <person name="Wang Y.Z."/>
            <person name="Im W.T."/>
            <person name="Wang S.Y."/>
            <person name="Zhao G.P."/>
            <person name="Zheng H.J."/>
            <person name="Quan Z.X."/>
        </authorList>
    </citation>
    <scope>NUCLEOTIDE SEQUENCE [LARGE SCALE GENOMIC DNA]</scope>
    <source>
        <strain evidence="12">Gsoil 348</strain>
    </source>
</reference>
<proteinExistence type="inferred from homology"/>
<evidence type="ECO:0000256" key="3">
    <source>
        <dbReference type="ARBA" id="ARBA00011738"/>
    </source>
</evidence>
<gene>
    <name evidence="10" type="primary">dxs</name>
    <name evidence="12" type="ORF">OP10G_0495</name>
</gene>
<comment type="pathway">
    <text evidence="1 10">Metabolic intermediate biosynthesis; 1-deoxy-D-xylulose 5-phosphate biosynthesis; 1-deoxy-D-xylulose 5-phosphate from D-glyceraldehyde 3-phosphate and pyruvate: step 1/1.</text>
</comment>
<evidence type="ECO:0000256" key="8">
    <source>
        <dbReference type="ARBA" id="ARBA00023052"/>
    </source>
</evidence>
<accession>A0A068NJT5</accession>
<dbReference type="InterPro" id="IPR049557">
    <property type="entry name" value="Transketolase_CS"/>
</dbReference>
<dbReference type="SMART" id="SM00861">
    <property type="entry name" value="Transket_pyr"/>
    <property type="match status" value="1"/>
</dbReference>
<dbReference type="GO" id="GO:0009228">
    <property type="term" value="P:thiamine biosynthetic process"/>
    <property type="evidence" value="ECO:0007669"/>
    <property type="project" value="UniProtKB-UniRule"/>
</dbReference>
<comment type="function">
    <text evidence="10">Catalyzes the acyloin condensation reaction between C atoms 2 and 3 of pyruvate and glyceraldehyde 3-phosphate to yield 1-deoxy-D-xylulose-5-phosphate (DXP).</text>
</comment>
<dbReference type="GO" id="GO:0005829">
    <property type="term" value="C:cytosol"/>
    <property type="evidence" value="ECO:0007669"/>
    <property type="project" value="TreeGrafter"/>
</dbReference>
<comment type="similarity">
    <text evidence="2 10">Belongs to the transketolase family. DXPS subfamily.</text>
</comment>
<feature type="binding site" evidence="10">
    <location>
        <begin position="150"/>
        <end position="151"/>
    </location>
    <ligand>
        <name>thiamine diphosphate</name>
        <dbReference type="ChEBI" id="CHEBI:58937"/>
    </ligand>
</feature>
<dbReference type="GO" id="GO:0008661">
    <property type="term" value="F:1-deoxy-D-xylulose-5-phosphate synthase activity"/>
    <property type="evidence" value="ECO:0007669"/>
    <property type="project" value="UniProtKB-UniRule"/>
</dbReference>
<dbReference type="PANTHER" id="PTHR43322">
    <property type="entry name" value="1-D-DEOXYXYLULOSE 5-PHOSPHATE SYNTHASE-RELATED"/>
    <property type="match status" value="1"/>
</dbReference>
<keyword evidence="13" id="KW-1185">Reference proteome</keyword>
<protein>
    <recommendedName>
        <fullName evidence="10">1-deoxy-D-xylulose-5-phosphate synthase</fullName>
        <ecNumber evidence="10">2.2.1.7</ecNumber>
    </recommendedName>
    <alternativeName>
        <fullName evidence="10">1-deoxyxylulose-5-phosphate synthase</fullName>
        <shortName evidence="10">DXP synthase</shortName>
        <shortName evidence="10">DXPS</shortName>
    </alternativeName>
</protein>
<dbReference type="SUPFAM" id="SSF52518">
    <property type="entry name" value="Thiamin diphosphate-binding fold (THDP-binding)"/>
    <property type="match status" value="2"/>
</dbReference>
<keyword evidence="9 10" id="KW-0414">Isoprene biosynthesis</keyword>
<comment type="cofactor">
    <cofactor evidence="10">
        <name>Mg(2+)</name>
        <dbReference type="ChEBI" id="CHEBI:18420"/>
    </cofactor>
    <text evidence="10">Binds 1 Mg(2+) ion per subunit.</text>
</comment>
<evidence type="ECO:0000256" key="10">
    <source>
        <dbReference type="HAMAP-Rule" id="MF_00315"/>
    </source>
</evidence>
<dbReference type="Proteomes" id="UP000027982">
    <property type="component" value="Chromosome"/>
</dbReference>
<sequence length="630" mass="68186">MDSAFQHLSQIVQPSDLHRFSDKELRDLANEVRQAILQNVSRTGGHLSSNLGTVELTVAMYASYNIPPDKVVWDTGHQAYPHKLLTGRLPRFDTLRKHKGLSGFLRREEHELDVFGAGHAGTAISAAMGFAAARDRQGTTEKVIAVAGDAAIASGMSWEALNHAGELGTDLCVVLNDNRMSIAPNVGALTNYLAKLRSRPLVQNLARKAKVAIERLGEPAVRAADGLRHGITHYLAPLETGTIFEEIGFEYIGPVDGHDLPTLLEVFRNVRDMNYPVFVHAITVKGKGYEVAEEDARKWHGVVPFDLAACEMVKAAGPVTFTQAFGDATIECAEEDPKVVAITAAMPDGTGLAGYAKKFPDRYYDVGIAEQHAVTFAAGLAAGGMRPFCAIYSTFLQRAYDQVLHDVCLQKLPVRFFLDRAGLVGDDGPTHHGVFDLSYLSPLPNMTILAPRDTTELREMTHWMAKYDAGPTAVRYPRGSSDERLPESRTSIALGKSEVIREGKDLTISAVGSMVSVAYEAAAGLAAQGIEATVINARFLRPLDSETLIGSVSKTKRLITIEENMRSGGFGEACRNALHDAGMGGIPHRLIALPDSFVEHGTQPILREECGLCAAAVIAEAVRLVKAPSR</sequence>
<evidence type="ECO:0000256" key="4">
    <source>
        <dbReference type="ARBA" id="ARBA00022679"/>
    </source>
</evidence>
<dbReference type="OrthoDB" id="9803371at2"/>
<dbReference type="PANTHER" id="PTHR43322:SF5">
    <property type="entry name" value="1-DEOXY-D-XYLULOSE-5-PHOSPHATE SYNTHASE, CHLOROPLASTIC"/>
    <property type="match status" value="1"/>
</dbReference>
<dbReference type="AlphaFoldDB" id="A0A068NJT5"/>